<keyword evidence="1" id="KW-0812">Transmembrane</keyword>
<feature type="transmembrane region" description="Helical" evidence="1">
    <location>
        <begin position="72"/>
        <end position="91"/>
    </location>
</feature>
<evidence type="ECO:0000313" key="2">
    <source>
        <dbReference type="EMBL" id="AGX88192.1"/>
    </source>
</evidence>
<name>U5N9V6_9BURK</name>
<keyword evidence="3" id="KW-1185">Reference proteome</keyword>
<keyword evidence="1" id="KW-1133">Transmembrane helix</keyword>
<evidence type="ECO:0000313" key="3">
    <source>
        <dbReference type="Proteomes" id="UP000017184"/>
    </source>
</evidence>
<dbReference type="AlphaFoldDB" id="U5N9V6"/>
<feature type="transmembrane region" description="Helical" evidence="1">
    <location>
        <begin position="48"/>
        <end position="66"/>
    </location>
</feature>
<dbReference type="RefSeq" id="WP_022775315.1">
    <property type="nucleotide sequence ID" value="NC_022576.1"/>
</dbReference>
<dbReference type="HOGENOM" id="CLU_164747_0_0_4"/>
<reference evidence="2 3" key="1">
    <citation type="journal article" date="2013" name="Genome Biol.">
        <title>Genomic analysis reveals key aspects of prokaryotic symbiosis in the phototrophic consortium "Chlorochromatium aggregatum".</title>
        <authorList>
            <person name="Liu Z."/>
            <person name="Muller J."/>
            <person name="Li T."/>
            <person name="Alvey R.M."/>
            <person name="Vogl K."/>
            <person name="Frigaard N.U."/>
            <person name="Rockwell N.C."/>
            <person name="Boyd E.S."/>
            <person name="Tomsho L.P."/>
            <person name="Schuster S.C."/>
            <person name="Henke P."/>
            <person name="Rohde M."/>
            <person name="Overmann J."/>
            <person name="Bryant D.A."/>
        </authorList>
    </citation>
    <scope>NUCLEOTIDE SEQUENCE [LARGE SCALE GENOMIC DNA]</scope>
    <source>
        <strain evidence="2">CR</strain>
    </source>
</reference>
<organism evidence="2 3">
    <name type="scientific">Candidatus Symbiobacter mobilis CR</name>
    <dbReference type="NCBI Taxonomy" id="946483"/>
    <lineage>
        <taxon>Bacteria</taxon>
        <taxon>Pseudomonadati</taxon>
        <taxon>Pseudomonadota</taxon>
        <taxon>Betaproteobacteria</taxon>
        <taxon>Burkholderiales</taxon>
        <taxon>Comamonadaceae</taxon>
    </lineage>
</organism>
<dbReference type="STRING" id="946483.Cenrod_2121"/>
<keyword evidence="1" id="KW-0472">Membrane</keyword>
<proteinExistence type="predicted"/>
<dbReference type="Proteomes" id="UP000017184">
    <property type="component" value="Chromosome"/>
</dbReference>
<gene>
    <name evidence="2" type="ORF">Cenrod_2121</name>
</gene>
<accession>U5N9V6</accession>
<protein>
    <submittedName>
        <fullName evidence="2">Uncharacterized protein</fullName>
    </submittedName>
</protein>
<feature type="transmembrane region" description="Helical" evidence="1">
    <location>
        <begin position="13"/>
        <end position="36"/>
    </location>
</feature>
<sequence length="95" mass="9936">MGLYSTILHLANFLAPALWMALAFPTIAALLGGAARAAWNGQAWKRQVGTHLLLGSAVLVMGLLVLGRDGKMATYLALVIVGATVQTVFGCRGRA</sequence>
<dbReference type="EMBL" id="CP004885">
    <property type="protein sequence ID" value="AGX88192.1"/>
    <property type="molecule type" value="Genomic_DNA"/>
</dbReference>
<dbReference type="KEGG" id="cbx:Cenrod_2121"/>
<dbReference type="OrthoDB" id="8908883at2"/>
<evidence type="ECO:0000256" key="1">
    <source>
        <dbReference type="SAM" id="Phobius"/>
    </source>
</evidence>